<dbReference type="PROSITE" id="PS50932">
    <property type="entry name" value="HTH_LACI_2"/>
    <property type="match status" value="1"/>
</dbReference>
<keyword evidence="3" id="KW-0804">Transcription</keyword>
<dbReference type="GO" id="GO:0003700">
    <property type="term" value="F:DNA-binding transcription factor activity"/>
    <property type="evidence" value="ECO:0007669"/>
    <property type="project" value="TreeGrafter"/>
</dbReference>
<comment type="caution">
    <text evidence="5">The sequence shown here is derived from an EMBL/GenBank/DDBJ whole genome shotgun (WGS) entry which is preliminary data.</text>
</comment>
<dbReference type="InterPro" id="IPR000843">
    <property type="entry name" value="HTH_LacI"/>
</dbReference>
<evidence type="ECO:0000313" key="6">
    <source>
        <dbReference type="Proteomes" id="UP000480151"/>
    </source>
</evidence>
<accession>A0A6M1PHJ8</accession>
<dbReference type="EMBL" id="JAAKGU010000003">
    <property type="protein sequence ID" value="NGM82670.1"/>
    <property type="molecule type" value="Genomic_DNA"/>
</dbReference>
<dbReference type="Proteomes" id="UP000480151">
    <property type="component" value="Unassembled WGS sequence"/>
</dbReference>
<keyword evidence="2" id="KW-0238">DNA-binding</keyword>
<dbReference type="SMART" id="SM00354">
    <property type="entry name" value="HTH_LACI"/>
    <property type="match status" value="1"/>
</dbReference>
<dbReference type="Gene3D" id="1.10.260.40">
    <property type="entry name" value="lambda repressor-like DNA-binding domains"/>
    <property type="match status" value="1"/>
</dbReference>
<dbReference type="GO" id="GO:0000976">
    <property type="term" value="F:transcription cis-regulatory region binding"/>
    <property type="evidence" value="ECO:0007669"/>
    <property type="project" value="TreeGrafter"/>
</dbReference>
<dbReference type="InterPro" id="IPR028082">
    <property type="entry name" value="Peripla_BP_I"/>
</dbReference>
<protein>
    <submittedName>
        <fullName evidence="5">LacI family transcriptional regulator</fullName>
    </submittedName>
</protein>
<dbReference type="SUPFAM" id="SSF53822">
    <property type="entry name" value="Periplasmic binding protein-like I"/>
    <property type="match status" value="1"/>
</dbReference>
<proteinExistence type="predicted"/>
<evidence type="ECO:0000256" key="2">
    <source>
        <dbReference type="ARBA" id="ARBA00023125"/>
    </source>
</evidence>
<reference evidence="5 6" key="1">
    <citation type="submission" date="2020-02" db="EMBL/GenBank/DDBJ databases">
        <authorList>
            <person name="Gao J."/>
            <person name="Sun J."/>
        </authorList>
    </citation>
    <scope>NUCLEOTIDE SEQUENCE [LARGE SCALE GENOMIC DNA]</scope>
    <source>
        <strain evidence="5 6">7124</strain>
    </source>
</reference>
<evidence type="ECO:0000256" key="3">
    <source>
        <dbReference type="ARBA" id="ARBA00023163"/>
    </source>
</evidence>
<dbReference type="CDD" id="cd01392">
    <property type="entry name" value="HTH_LacI"/>
    <property type="match status" value="1"/>
</dbReference>
<dbReference type="InterPro" id="IPR010982">
    <property type="entry name" value="Lambda_DNA-bd_dom_sf"/>
</dbReference>
<organism evidence="5 6">
    <name type="scientific">Paenibacillus apii</name>
    <dbReference type="NCBI Taxonomy" id="1850370"/>
    <lineage>
        <taxon>Bacteria</taxon>
        <taxon>Bacillati</taxon>
        <taxon>Bacillota</taxon>
        <taxon>Bacilli</taxon>
        <taxon>Bacillales</taxon>
        <taxon>Paenibacillaceae</taxon>
        <taxon>Paenibacillus</taxon>
    </lineage>
</organism>
<evidence type="ECO:0000313" key="5">
    <source>
        <dbReference type="EMBL" id="NGM82670.1"/>
    </source>
</evidence>
<dbReference type="Gene3D" id="3.40.50.2300">
    <property type="match status" value="2"/>
</dbReference>
<dbReference type="PANTHER" id="PTHR30146:SF109">
    <property type="entry name" value="HTH-TYPE TRANSCRIPTIONAL REGULATOR GALS"/>
    <property type="match status" value="1"/>
</dbReference>
<feature type="domain" description="HTH lacI-type" evidence="4">
    <location>
        <begin position="1"/>
        <end position="36"/>
    </location>
</feature>
<evidence type="ECO:0000256" key="1">
    <source>
        <dbReference type="ARBA" id="ARBA00023015"/>
    </source>
</evidence>
<keyword evidence="6" id="KW-1185">Reference proteome</keyword>
<dbReference type="CDD" id="cd06267">
    <property type="entry name" value="PBP1_LacI_sugar_binding-like"/>
    <property type="match status" value="1"/>
</dbReference>
<dbReference type="SUPFAM" id="SSF47413">
    <property type="entry name" value="lambda repressor-like DNA-binding domains"/>
    <property type="match status" value="1"/>
</dbReference>
<sequence>MLNQQYGVHAETRKRVLEAAAALHYTPNIAARSLVTSKTGVIGVVYDSFRSPLYTELAGQLEQHAMESGYRLVFCSCNSDPDSKRHYIRYFMGGAADGIILFGSAEEDLPLIEMLTAVHFPFAVIENHFEHLSIPNVLIDNLSGAAQAVNYLYELGHRKIVHVTGNLQHLVALDRKNGFTTAMEERGLSAPPESFIVTSGTIGCGAKAAERLLGMKDKPTAVFVFNDLIAYEMMDTLSQARCRIPDDLSVIGFDHLVGLLSFKPGPLELTSLAQPLSDVAAAAVELVAALIAGTLPEKMVRLFQPELKEGNTCRNLISEHPSEPI</sequence>
<dbReference type="PANTHER" id="PTHR30146">
    <property type="entry name" value="LACI-RELATED TRANSCRIPTIONAL REPRESSOR"/>
    <property type="match status" value="1"/>
</dbReference>
<name>A0A6M1PHJ8_9BACL</name>
<dbReference type="InterPro" id="IPR046335">
    <property type="entry name" value="LacI/GalR-like_sensor"/>
</dbReference>
<keyword evidence="1" id="KW-0805">Transcription regulation</keyword>
<dbReference type="Pfam" id="PF13377">
    <property type="entry name" value="Peripla_BP_3"/>
    <property type="match status" value="1"/>
</dbReference>
<evidence type="ECO:0000259" key="4">
    <source>
        <dbReference type="PROSITE" id="PS50932"/>
    </source>
</evidence>
<dbReference type="AlphaFoldDB" id="A0A6M1PHJ8"/>
<gene>
    <name evidence="5" type="ORF">G5B47_09600</name>
</gene>